<name>A0ABV2AM68_9EUKA</name>
<dbReference type="SMART" id="SM00360">
    <property type="entry name" value="RRM"/>
    <property type="match status" value="1"/>
</dbReference>
<evidence type="ECO:0000259" key="4">
    <source>
        <dbReference type="PROSITE" id="PS50102"/>
    </source>
</evidence>
<sequence>MPSKTRLHIGKLTEKTEGQELEKELEKYGEVVDFELYSDYAYVDYKTQKEAQEAIDGLNGKKYDGNTLEVEFDSGSKSQSNSASKSGSRGRSRSRSQNRGRSRSRSQNRGRSRSRSRRRSRRSPSYRRRSPPYRGRNGFRGSKFGTKCFNCGVEGHFARDCTETNWTF</sequence>
<feature type="region of interest" description="Disordered" evidence="3">
    <location>
        <begin position="58"/>
        <end position="140"/>
    </location>
</feature>
<dbReference type="Proteomes" id="UP001439008">
    <property type="component" value="Unassembled WGS sequence"/>
</dbReference>
<feature type="domain" description="CCHC-type" evidence="5">
    <location>
        <begin position="147"/>
        <end position="163"/>
    </location>
</feature>
<protein>
    <submittedName>
        <fullName evidence="6">Uncharacterized protein</fullName>
    </submittedName>
</protein>
<feature type="domain" description="RRM" evidence="4">
    <location>
        <begin position="5"/>
        <end position="75"/>
    </location>
</feature>
<dbReference type="Gene3D" id="3.30.70.330">
    <property type="match status" value="1"/>
</dbReference>
<dbReference type="InterPro" id="IPR001878">
    <property type="entry name" value="Znf_CCHC"/>
</dbReference>
<keyword evidence="1" id="KW-0479">Metal-binding</keyword>
<evidence type="ECO:0000256" key="1">
    <source>
        <dbReference type="PROSITE-ProRule" id="PRU00047"/>
    </source>
</evidence>
<dbReference type="InterPro" id="IPR000504">
    <property type="entry name" value="RRM_dom"/>
</dbReference>
<feature type="compositionally biased region" description="Low complexity" evidence="3">
    <location>
        <begin position="75"/>
        <end position="87"/>
    </location>
</feature>
<accession>A0ABV2AM68</accession>
<dbReference type="InterPro" id="IPR012677">
    <property type="entry name" value="Nucleotide-bd_a/b_plait_sf"/>
</dbReference>
<dbReference type="EMBL" id="JBDODL010000842">
    <property type="protein sequence ID" value="MES1920748.1"/>
    <property type="molecule type" value="Genomic_DNA"/>
</dbReference>
<dbReference type="PROSITE" id="PS50102">
    <property type="entry name" value="RRM"/>
    <property type="match status" value="1"/>
</dbReference>
<reference evidence="6 7" key="1">
    <citation type="journal article" date="2024" name="BMC Biol.">
        <title>Comparative genomics of Ascetosporea gives new insight into the evolutionary basis for animal parasitism in Rhizaria.</title>
        <authorList>
            <person name="Hiltunen Thoren M."/>
            <person name="Onut-Brannstrom I."/>
            <person name="Alfjorden A."/>
            <person name="Peckova H."/>
            <person name="Swords F."/>
            <person name="Hooper C."/>
            <person name="Holzer A.S."/>
            <person name="Bass D."/>
            <person name="Burki F."/>
        </authorList>
    </citation>
    <scope>NUCLEOTIDE SEQUENCE [LARGE SCALE GENOMIC DNA]</scope>
    <source>
        <strain evidence="6">20-A016</strain>
    </source>
</reference>
<evidence type="ECO:0000313" key="6">
    <source>
        <dbReference type="EMBL" id="MES1920748.1"/>
    </source>
</evidence>
<proteinExistence type="predicted"/>
<comment type="caution">
    <text evidence="6">The sequence shown here is derived from an EMBL/GenBank/DDBJ whole genome shotgun (WGS) entry which is preliminary data.</text>
</comment>
<dbReference type="Pfam" id="PF00076">
    <property type="entry name" value="RRM_1"/>
    <property type="match status" value="1"/>
</dbReference>
<evidence type="ECO:0000256" key="2">
    <source>
        <dbReference type="PROSITE-ProRule" id="PRU00176"/>
    </source>
</evidence>
<dbReference type="InterPro" id="IPR050441">
    <property type="entry name" value="RBM"/>
</dbReference>
<dbReference type="SUPFAM" id="SSF54928">
    <property type="entry name" value="RNA-binding domain, RBD"/>
    <property type="match status" value="1"/>
</dbReference>
<keyword evidence="1" id="KW-0862">Zinc</keyword>
<gene>
    <name evidence="6" type="ORF">MHBO_002388</name>
</gene>
<evidence type="ECO:0000313" key="7">
    <source>
        <dbReference type="Proteomes" id="UP001439008"/>
    </source>
</evidence>
<feature type="non-terminal residue" evidence="6">
    <location>
        <position position="168"/>
    </location>
</feature>
<feature type="compositionally biased region" description="Basic residues" evidence="3">
    <location>
        <begin position="88"/>
        <end position="131"/>
    </location>
</feature>
<dbReference type="SMART" id="SM00343">
    <property type="entry name" value="ZnF_C2HC"/>
    <property type="match status" value="1"/>
</dbReference>
<keyword evidence="2" id="KW-0694">RNA-binding</keyword>
<dbReference type="SUPFAM" id="SSF57756">
    <property type="entry name" value="Retrovirus zinc finger-like domains"/>
    <property type="match status" value="1"/>
</dbReference>
<dbReference type="CDD" id="cd00590">
    <property type="entry name" value="RRM_SF"/>
    <property type="match status" value="1"/>
</dbReference>
<evidence type="ECO:0000259" key="5">
    <source>
        <dbReference type="PROSITE" id="PS50158"/>
    </source>
</evidence>
<keyword evidence="7" id="KW-1185">Reference proteome</keyword>
<dbReference type="PANTHER" id="PTHR48034">
    <property type="entry name" value="TRANSFORMER-2 SEX-DETERMINING PROTEIN-RELATED"/>
    <property type="match status" value="1"/>
</dbReference>
<dbReference type="Pfam" id="PF00098">
    <property type="entry name" value="zf-CCHC"/>
    <property type="match status" value="1"/>
</dbReference>
<organism evidence="6 7">
    <name type="scientific">Bonamia ostreae</name>
    <dbReference type="NCBI Taxonomy" id="126728"/>
    <lineage>
        <taxon>Eukaryota</taxon>
        <taxon>Sar</taxon>
        <taxon>Rhizaria</taxon>
        <taxon>Endomyxa</taxon>
        <taxon>Ascetosporea</taxon>
        <taxon>Haplosporida</taxon>
        <taxon>Bonamia</taxon>
    </lineage>
</organism>
<dbReference type="InterPro" id="IPR035979">
    <property type="entry name" value="RBD_domain_sf"/>
</dbReference>
<keyword evidence="1" id="KW-0863">Zinc-finger</keyword>
<dbReference type="InterPro" id="IPR036875">
    <property type="entry name" value="Znf_CCHC_sf"/>
</dbReference>
<dbReference type="PROSITE" id="PS50158">
    <property type="entry name" value="ZF_CCHC"/>
    <property type="match status" value="1"/>
</dbReference>
<evidence type="ECO:0000256" key="3">
    <source>
        <dbReference type="SAM" id="MobiDB-lite"/>
    </source>
</evidence>
<dbReference type="Gene3D" id="4.10.60.10">
    <property type="entry name" value="Zinc finger, CCHC-type"/>
    <property type="match status" value="1"/>
</dbReference>